<feature type="domain" description="AB hydrolase-1" evidence="2">
    <location>
        <begin position="49"/>
        <end position="288"/>
    </location>
</feature>
<dbReference type="Pfam" id="PF12697">
    <property type="entry name" value="Abhydrolase_6"/>
    <property type="match status" value="1"/>
</dbReference>
<comment type="caution">
    <text evidence="3">The sequence shown here is derived from an EMBL/GenBank/DDBJ whole genome shotgun (WGS) entry which is preliminary data.</text>
</comment>
<reference evidence="3" key="2">
    <citation type="submission" date="2020-09" db="EMBL/GenBank/DDBJ databases">
        <authorList>
            <person name="Sun Q."/>
            <person name="Zhou Y."/>
        </authorList>
    </citation>
    <scope>NUCLEOTIDE SEQUENCE</scope>
    <source>
        <strain evidence="3">CGMCC 1.10998</strain>
    </source>
</reference>
<protein>
    <submittedName>
        <fullName evidence="3">Alpha/beta hydrolase</fullName>
    </submittedName>
</protein>
<keyword evidence="1" id="KW-0732">Signal</keyword>
<dbReference type="AlphaFoldDB" id="A0A916UZM0"/>
<feature type="chain" id="PRO_5037642775" evidence="1">
    <location>
        <begin position="32"/>
        <end position="296"/>
    </location>
</feature>
<dbReference type="PANTHER" id="PTHR43798">
    <property type="entry name" value="MONOACYLGLYCEROL LIPASE"/>
    <property type="match status" value="1"/>
</dbReference>
<keyword evidence="3" id="KW-0378">Hydrolase</keyword>
<dbReference type="Proteomes" id="UP000637423">
    <property type="component" value="Unassembled WGS sequence"/>
</dbReference>
<dbReference type="InterPro" id="IPR000073">
    <property type="entry name" value="AB_hydrolase_1"/>
</dbReference>
<dbReference type="SUPFAM" id="SSF53474">
    <property type="entry name" value="alpha/beta-Hydrolases"/>
    <property type="match status" value="1"/>
</dbReference>
<evidence type="ECO:0000313" key="3">
    <source>
        <dbReference type="EMBL" id="GGC95934.1"/>
    </source>
</evidence>
<evidence type="ECO:0000256" key="1">
    <source>
        <dbReference type="SAM" id="SignalP"/>
    </source>
</evidence>
<reference evidence="3" key="1">
    <citation type="journal article" date="2014" name="Int. J. Syst. Evol. Microbiol.">
        <title>Complete genome sequence of Corynebacterium casei LMG S-19264T (=DSM 44701T), isolated from a smear-ripened cheese.</title>
        <authorList>
            <consortium name="US DOE Joint Genome Institute (JGI-PGF)"/>
            <person name="Walter F."/>
            <person name="Albersmeier A."/>
            <person name="Kalinowski J."/>
            <person name="Ruckert C."/>
        </authorList>
    </citation>
    <scope>NUCLEOTIDE SEQUENCE</scope>
    <source>
        <strain evidence="3">CGMCC 1.10998</strain>
    </source>
</reference>
<dbReference type="InterPro" id="IPR029058">
    <property type="entry name" value="AB_hydrolase_fold"/>
</dbReference>
<sequence>MNTSLLKLARSAAASLGFIAALSVLGSGAQAATNPAFQVQASGQGQPMILIPGLSSPGEVWKDTVAHYDRHYRCYVLTLAGFAGTPATDGPLLQQAEQQLMQLIASEKMDKPIIVGHSMGGFLAMQTAADHPDKIGKLIIVDTMPALGATQMPSMTEAQLKEMAAPMRDKILESSPAALEAKFRGTASTMISKPEDIERIVGWSMKSDQKTIANSMYEMLSTDLRDKIGQIKSPTLVLGTWIAYKQYMPRSTAESTFKLQYAKLPGVKIELSDTSRHFIMYDDPQWMLARMDEFLK</sequence>
<accession>A0A916UZM0</accession>
<evidence type="ECO:0000313" key="4">
    <source>
        <dbReference type="Proteomes" id="UP000637423"/>
    </source>
</evidence>
<dbReference type="GO" id="GO:0016787">
    <property type="term" value="F:hydrolase activity"/>
    <property type="evidence" value="ECO:0007669"/>
    <property type="project" value="UniProtKB-KW"/>
</dbReference>
<gene>
    <name evidence="3" type="ORF">GCM10011396_49190</name>
</gene>
<keyword evidence="4" id="KW-1185">Reference proteome</keyword>
<evidence type="ECO:0000259" key="2">
    <source>
        <dbReference type="Pfam" id="PF12697"/>
    </source>
</evidence>
<dbReference type="PRINTS" id="PR00111">
    <property type="entry name" value="ABHYDROLASE"/>
</dbReference>
<name>A0A916UZM0_9BURK</name>
<proteinExistence type="predicted"/>
<feature type="signal peptide" evidence="1">
    <location>
        <begin position="1"/>
        <end position="31"/>
    </location>
</feature>
<dbReference type="RefSeq" id="WP_188568784.1">
    <property type="nucleotide sequence ID" value="NZ_BMED01000006.1"/>
</dbReference>
<dbReference type="EMBL" id="BMED01000006">
    <property type="protein sequence ID" value="GGC95934.1"/>
    <property type="molecule type" value="Genomic_DNA"/>
</dbReference>
<organism evidence="3 4">
    <name type="scientific">Undibacterium terreum</name>
    <dbReference type="NCBI Taxonomy" id="1224302"/>
    <lineage>
        <taxon>Bacteria</taxon>
        <taxon>Pseudomonadati</taxon>
        <taxon>Pseudomonadota</taxon>
        <taxon>Betaproteobacteria</taxon>
        <taxon>Burkholderiales</taxon>
        <taxon>Oxalobacteraceae</taxon>
        <taxon>Undibacterium</taxon>
    </lineage>
</organism>
<dbReference type="InterPro" id="IPR050266">
    <property type="entry name" value="AB_hydrolase_sf"/>
</dbReference>
<dbReference type="Gene3D" id="3.40.50.1820">
    <property type="entry name" value="alpha/beta hydrolase"/>
    <property type="match status" value="1"/>
</dbReference>